<proteinExistence type="predicted"/>
<sequence length="158" mass="18778">MTKELLGFQNVENALNSVAWINLKKYPRLKTSKENLKEIHWATVLNYKFIFNQIKEINPQIIIAESIFEGRYSLWNPWSSLREEIKFFCIDRYSENIDSLYEPKSKTIIFDIPHPTARGKCKFNEGIISYMKECLQAINSDSFSLLDEWDSRRKRCKQ</sequence>
<organism evidence="1 2">
    <name type="scientific">Bullifex porci</name>
    <dbReference type="NCBI Taxonomy" id="2606638"/>
    <lineage>
        <taxon>Bacteria</taxon>
        <taxon>Pseudomonadati</taxon>
        <taxon>Spirochaetota</taxon>
        <taxon>Spirochaetia</taxon>
        <taxon>Spirochaetales</taxon>
        <taxon>Spirochaetaceae</taxon>
        <taxon>Bullifex</taxon>
    </lineage>
</organism>
<gene>
    <name evidence="1" type="ORF">FYJ80_03790</name>
</gene>
<comment type="caution">
    <text evidence="1">The sequence shown here is derived from an EMBL/GenBank/DDBJ whole genome shotgun (WGS) entry which is preliminary data.</text>
</comment>
<evidence type="ECO:0000313" key="2">
    <source>
        <dbReference type="Proteomes" id="UP000460549"/>
    </source>
</evidence>
<reference evidence="1 2" key="1">
    <citation type="submission" date="2019-08" db="EMBL/GenBank/DDBJ databases">
        <title>In-depth cultivation of the pig gut microbiome towards novel bacterial diversity and tailored functional studies.</title>
        <authorList>
            <person name="Wylensek D."/>
            <person name="Hitch T.C.A."/>
            <person name="Clavel T."/>
        </authorList>
    </citation>
    <scope>NUCLEOTIDE SEQUENCE [LARGE SCALE GENOMIC DNA]</scope>
    <source>
        <strain evidence="1 2">NM-380-WT-3C1</strain>
    </source>
</reference>
<dbReference type="EMBL" id="VUNN01000004">
    <property type="protein sequence ID" value="MSU05901.1"/>
    <property type="molecule type" value="Genomic_DNA"/>
</dbReference>
<dbReference type="RefSeq" id="WP_154424802.1">
    <property type="nucleotide sequence ID" value="NZ_VUNN01000004.1"/>
</dbReference>
<evidence type="ECO:0000313" key="1">
    <source>
        <dbReference type="EMBL" id="MSU05901.1"/>
    </source>
</evidence>
<name>A0A7X2TPX9_9SPIO</name>
<dbReference type="AlphaFoldDB" id="A0A7X2TPX9"/>
<accession>A0A7X2TPX9</accession>
<protein>
    <submittedName>
        <fullName evidence="1">Uncharacterized protein</fullName>
    </submittedName>
</protein>
<keyword evidence="2" id="KW-1185">Reference proteome</keyword>
<dbReference type="Proteomes" id="UP000460549">
    <property type="component" value="Unassembled WGS sequence"/>
</dbReference>